<sequence length="279" mass="30751">MPTFQTSDGLSLYFEDTGGDGPVVLCLAGLTRNSTDFDYALPALTNARVIRLDYRGRGKSDWAEDFMTYNVDREARDALELLDHLGLAQAAILGTSRGGLIAMHLGQIAPDRLSGVCFNDVGPVIETSGLEIILVFIGRNPIWKTMDEAAEAFGTRIMGFDGVPASRWREEVEKHFIETPDGLAINYDPKLRNATLATFDPRAEQPDLWPLFDALKDLPLAVIRGANSDILSAETYAEMQERGPILAAEIPNRGHVPFLDEPDAVAILRDWIAQLEPRP</sequence>
<dbReference type="InterPro" id="IPR000073">
    <property type="entry name" value="AB_hydrolase_1"/>
</dbReference>
<dbReference type="InterPro" id="IPR050471">
    <property type="entry name" value="AB_hydrolase"/>
</dbReference>
<dbReference type="Proteomes" id="UP000198851">
    <property type="component" value="Unassembled WGS sequence"/>
</dbReference>
<dbReference type="InterPro" id="IPR029058">
    <property type="entry name" value="AB_hydrolase_fold"/>
</dbReference>
<dbReference type="Pfam" id="PF12697">
    <property type="entry name" value="Abhydrolase_6"/>
    <property type="match status" value="1"/>
</dbReference>
<name>A0A1I4CI60_9RHOB</name>
<gene>
    <name evidence="2" type="ORF">SAMN04488036_102273</name>
</gene>
<organism evidence="2 3">
    <name type="scientific">Shimia haliotis</name>
    <dbReference type="NCBI Taxonomy" id="1280847"/>
    <lineage>
        <taxon>Bacteria</taxon>
        <taxon>Pseudomonadati</taxon>
        <taxon>Pseudomonadota</taxon>
        <taxon>Alphaproteobacteria</taxon>
        <taxon>Rhodobacterales</taxon>
        <taxon>Roseobacteraceae</taxon>
    </lineage>
</organism>
<dbReference type="EMBL" id="FOSZ01000002">
    <property type="protein sequence ID" value="SFK80433.1"/>
    <property type="molecule type" value="Genomic_DNA"/>
</dbReference>
<dbReference type="OrthoDB" id="9791366at2"/>
<proteinExistence type="predicted"/>
<accession>A0A1I4CI60</accession>
<dbReference type="PANTHER" id="PTHR43433:SF5">
    <property type="entry name" value="AB HYDROLASE-1 DOMAIN-CONTAINING PROTEIN"/>
    <property type="match status" value="1"/>
</dbReference>
<reference evidence="3" key="1">
    <citation type="submission" date="2016-10" db="EMBL/GenBank/DDBJ databases">
        <authorList>
            <person name="Varghese N."/>
            <person name="Submissions S."/>
        </authorList>
    </citation>
    <scope>NUCLEOTIDE SEQUENCE [LARGE SCALE GENOMIC DNA]</scope>
    <source>
        <strain evidence="3">DSM 28453</strain>
    </source>
</reference>
<feature type="domain" description="AB hydrolase-1" evidence="1">
    <location>
        <begin position="24"/>
        <end position="266"/>
    </location>
</feature>
<dbReference type="PANTHER" id="PTHR43433">
    <property type="entry name" value="HYDROLASE, ALPHA/BETA FOLD FAMILY PROTEIN"/>
    <property type="match status" value="1"/>
</dbReference>
<keyword evidence="3" id="KW-1185">Reference proteome</keyword>
<dbReference type="RefSeq" id="WP_093322005.1">
    <property type="nucleotide sequence ID" value="NZ_FOSZ01000002.1"/>
</dbReference>
<evidence type="ECO:0000313" key="3">
    <source>
        <dbReference type="Proteomes" id="UP000198851"/>
    </source>
</evidence>
<evidence type="ECO:0000313" key="2">
    <source>
        <dbReference type="EMBL" id="SFK80433.1"/>
    </source>
</evidence>
<protein>
    <submittedName>
        <fullName evidence="2">Pimeloyl-ACP methyl ester carboxylesterase</fullName>
    </submittedName>
</protein>
<dbReference type="AlphaFoldDB" id="A0A1I4CI60"/>
<dbReference type="STRING" id="1280847.SAMN04488036_102273"/>
<evidence type="ECO:0000259" key="1">
    <source>
        <dbReference type="Pfam" id="PF12697"/>
    </source>
</evidence>
<dbReference type="SUPFAM" id="SSF53474">
    <property type="entry name" value="alpha/beta-Hydrolases"/>
    <property type="match status" value="1"/>
</dbReference>
<dbReference type="Gene3D" id="3.40.50.1820">
    <property type="entry name" value="alpha/beta hydrolase"/>
    <property type="match status" value="1"/>
</dbReference>